<organism evidence="1 2">
    <name type="scientific">Auriscalpium vulgare</name>
    <dbReference type="NCBI Taxonomy" id="40419"/>
    <lineage>
        <taxon>Eukaryota</taxon>
        <taxon>Fungi</taxon>
        <taxon>Dikarya</taxon>
        <taxon>Basidiomycota</taxon>
        <taxon>Agaricomycotina</taxon>
        <taxon>Agaricomycetes</taxon>
        <taxon>Russulales</taxon>
        <taxon>Auriscalpiaceae</taxon>
        <taxon>Auriscalpium</taxon>
    </lineage>
</organism>
<reference evidence="1" key="2">
    <citation type="journal article" date="2022" name="New Phytol.">
        <title>Evolutionary transition to the ectomycorrhizal habit in the genomes of a hyperdiverse lineage of mushroom-forming fungi.</title>
        <authorList>
            <person name="Looney B."/>
            <person name="Miyauchi S."/>
            <person name="Morin E."/>
            <person name="Drula E."/>
            <person name="Courty P.E."/>
            <person name="Kohler A."/>
            <person name="Kuo A."/>
            <person name="LaButti K."/>
            <person name="Pangilinan J."/>
            <person name="Lipzen A."/>
            <person name="Riley R."/>
            <person name="Andreopoulos W."/>
            <person name="He G."/>
            <person name="Johnson J."/>
            <person name="Nolan M."/>
            <person name="Tritt A."/>
            <person name="Barry K.W."/>
            <person name="Grigoriev I.V."/>
            <person name="Nagy L.G."/>
            <person name="Hibbett D."/>
            <person name="Henrissat B."/>
            <person name="Matheny P.B."/>
            <person name="Labbe J."/>
            <person name="Martin F.M."/>
        </authorList>
    </citation>
    <scope>NUCLEOTIDE SEQUENCE</scope>
    <source>
        <strain evidence="1">FP105234-sp</strain>
    </source>
</reference>
<protein>
    <submittedName>
        <fullName evidence="1">Uncharacterized protein</fullName>
    </submittedName>
</protein>
<accession>A0ACB8R957</accession>
<dbReference type="Proteomes" id="UP000814033">
    <property type="component" value="Unassembled WGS sequence"/>
</dbReference>
<gene>
    <name evidence="1" type="ORF">FA95DRAFT_1599473</name>
</gene>
<evidence type="ECO:0000313" key="1">
    <source>
        <dbReference type="EMBL" id="KAI0040320.1"/>
    </source>
</evidence>
<name>A0ACB8R957_9AGAM</name>
<proteinExistence type="predicted"/>
<evidence type="ECO:0000313" key="2">
    <source>
        <dbReference type="Proteomes" id="UP000814033"/>
    </source>
</evidence>
<sequence>MSVAMSSLRRMAAEVGIRDNTPEDAFRTYCRAWDLGLLQETVDAAKATLPRKLSNDNLGSDLRLISGPALDKLLNFHKSITDKARPTLHNFWYTSQPLWASDAASNNTQCNVPTVRPVVGVPLWFARFGEAVDRDLPVPPSFASFLLAMTQHVQEKSCRYCSSRSASFLESVWKDFLACLSAAVTLAECDFTFPEKDTEEPHETILEITDFGLPFVDKSADIILRAADDIDFRVHKVVLGIASPIFQSMFILPQPITTLEDGLSQTIDEKEGLPVVRMTEDSRILSSLLMAVYYPALASMPSHLEDAFGLLAAAEKFEMDNTSSLIRILLSHPDRPLITPANAVHAFAFAYVHRLPDQALLAARRTLETPCTLEDHAPNLHIIDGALIHELACYRTRCRATVLDCIEAAKSGKSPCAVKWLKPAPAVEGQGSTCVTITETPSSVPTWWDKYLGRVLEGVSAGTTYPSAKTAVDRAALNYNLIVHTKEESCEFCPKVYIKRVEKFATMLEEEINGAIQKVQLSLP</sequence>
<reference evidence="1" key="1">
    <citation type="submission" date="2021-02" db="EMBL/GenBank/DDBJ databases">
        <authorList>
            <consortium name="DOE Joint Genome Institute"/>
            <person name="Ahrendt S."/>
            <person name="Looney B.P."/>
            <person name="Miyauchi S."/>
            <person name="Morin E."/>
            <person name="Drula E."/>
            <person name="Courty P.E."/>
            <person name="Chicoki N."/>
            <person name="Fauchery L."/>
            <person name="Kohler A."/>
            <person name="Kuo A."/>
            <person name="Labutti K."/>
            <person name="Pangilinan J."/>
            <person name="Lipzen A."/>
            <person name="Riley R."/>
            <person name="Andreopoulos W."/>
            <person name="He G."/>
            <person name="Johnson J."/>
            <person name="Barry K.W."/>
            <person name="Grigoriev I.V."/>
            <person name="Nagy L."/>
            <person name="Hibbett D."/>
            <person name="Henrissat B."/>
            <person name="Matheny P.B."/>
            <person name="Labbe J."/>
            <person name="Martin F."/>
        </authorList>
    </citation>
    <scope>NUCLEOTIDE SEQUENCE</scope>
    <source>
        <strain evidence="1">FP105234-sp</strain>
    </source>
</reference>
<keyword evidence="2" id="KW-1185">Reference proteome</keyword>
<comment type="caution">
    <text evidence="1">The sequence shown here is derived from an EMBL/GenBank/DDBJ whole genome shotgun (WGS) entry which is preliminary data.</text>
</comment>
<dbReference type="EMBL" id="MU276207">
    <property type="protein sequence ID" value="KAI0040320.1"/>
    <property type="molecule type" value="Genomic_DNA"/>
</dbReference>